<gene>
    <name evidence="1" type="ORF">ONZ51_g736</name>
</gene>
<comment type="caution">
    <text evidence="1">The sequence shown here is derived from an EMBL/GenBank/DDBJ whole genome shotgun (WGS) entry which is preliminary data.</text>
</comment>
<organism evidence="1 2">
    <name type="scientific">Trametes cubensis</name>
    <dbReference type="NCBI Taxonomy" id="1111947"/>
    <lineage>
        <taxon>Eukaryota</taxon>
        <taxon>Fungi</taxon>
        <taxon>Dikarya</taxon>
        <taxon>Basidiomycota</taxon>
        <taxon>Agaricomycotina</taxon>
        <taxon>Agaricomycetes</taxon>
        <taxon>Polyporales</taxon>
        <taxon>Polyporaceae</taxon>
        <taxon>Trametes</taxon>
    </lineage>
</organism>
<name>A0AAD7U2S3_9APHY</name>
<dbReference type="Proteomes" id="UP001215151">
    <property type="component" value="Unassembled WGS sequence"/>
</dbReference>
<protein>
    <submittedName>
        <fullName evidence="1">Uncharacterized protein</fullName>
    </submittedName>
</protein>
<dbReference type="AlphaFoldDB" id="A0AAD7U2S3"/>
<dbReference type="EMBL" id="JAPEVG010000009">
    <property type="protein sequence ID" value="KAJ8497035.1"/>
    <property type="molecule type" value="Genomic_DNA"/>
</dbReference>
<reference evidence="1" key="1">
    <citation type="submission" date="2022-11" db="EMBL/GenBank/DDBJ databases">
        <title>Genome Sequence of Cubamyces cubensis.</title>
        <authorList>
            <person name="Buettner E."/>
        </authorList>
    </citation>
    <scope>NUCLEOTIDE SEQUENCE</scope>
    <source>
        <strain evidence="1">MPL-01</strain>
    </source>
</reference>
<proteinExistence type="predicted"/>
<evidence type="ECO:0000313" key="1">
    <source>
        <dbReference type="EMBL" id="KAJ8497035.1"/>
    </source>
</evidence>
<keyword evidence="2" id="KW-1185">Reference proteome</keyword>
<sequence>MGQGGYLVLCNATPYDWHRTYQHSYQMNAWDFPVDIPAYTSARVYVEFDEGVGKHPGDDAGDAHYEIIHRDEDPFKQFQFAVKFRDLLVRFPDFPVESPPGKIVPRGSEIGLGWRHDNSIVFVLTGEIGKLRLIKY</sequence>
<evidence type="ECO:0000313" key="2">
    <source>
        <dbReference type="Proteomes" id="UP001215151"/>
    </source>
</evidence>
<accession>A0AAD7U2S3</accession>